<organism evidence="1 2">
    <name type="scientific">Kouleothrix aurantiaca</name>
    <dbReference type="NCBI Taxonomy" id="186479"/>
    <lineage>
        <taxon>Bacteria</taxon>
        <taxon>Bacillati</taxon>
        <taxon>Chloroflexota</taxon>
        <taxon>Chloroflexia</taxon>
        <taxon>Chloroflexales</taxon>
        <taxon>Roseiflexineae</taxon>
        <taxon>Roseiflexaceae</taxon>
        <taxon>Kouleothrix</taxon>
    </lineage>
</organism>
<dbReference type="Proteomes" id="UP000050509">
    <property type="component" value="Unassembled WGS sequence"/>
</dbReference>
<gene>
    <name evidence="1" type="ORF">SE17_36530</name>
</gene>
<feature type="non-terminal residue" evidence="1">
    <location>
        <position position="106"/>
    </location>
</feature>
<keyword evidence="2" id="KW-1185">Reference proteome</keyword>
<evidence type="ECO:0000313" key="1">
    <source>
        <dbReference type="EMBL" id="KPV48726.1"/>
    </source>
</evidence>
<sequence length="106" mass="11596">MLPRTSKRAAYGLARLVVERFMRIARFFIGGLLLLAVLLSAAPLAAAPAPAADVGFADFSFFYKPAGASKNIVLAPTGEKPQSKLWYNDGRWWADMFSPAARAHRI</sequence>
<accession>A0A0P9H427</accession>
<comment type="caution">
    <text evidence="1">The sequence shown here is derived from an EMBL/GenBank/DDBJ whole genome shotgun (WGS) entry which is preliminary data.</text>
</comment>
<protein>
    <submittedName>
        <fullName evidence="1">Uncharacterized protein</fullName>
    </submittedName>
</protein>
<evidence type="ECO:0000313" key="2">
    <source>
        <dbReference type="Proteomes" id="UP000050509"/>
    </source>
</evidence>
<proteinExistence type="predicted"/>
<name>A0A0P9H427_9CHLR</name>
<dbReference type="EMBL" id="LJCR01002444">
    <property type="protein sequence ID" value="KPV48726.1"/>
    <property type="molecule type" value="Genomic_DNA"/>
</dbReference>
<reference evidence="1 2" key="1">
    <citation type="submission" date="2015-09" db="EMBL/GenBank/DDBJ databases">
        <title>Draft genome sequence of Kouleothrix aurantiaca JCM 19913.</title>
        <authorList>
            <person name="Hemp J."/>
        </authorList>
    </citation>
    <scope>NUCLEOTIDE SEQUENCE [LARGE SCALE GENOMIC DNA]</scope>
    <source>
        <strain evidence="1 2">COM-B</strain>
    </source>
</reference>
<dbReference type="AlphaFoldDB" id="A0A0P9H427"/>